<comment type="caution">
    <text evidence="2">The sequence shown here is derived from an EMBL/GenBank/DDBJ whole genome shotgun (WGS) entry which is preliminary data.</text>
</comment>
<feature type="chain" id="PRO_5039305651" evidence="1">
    <location>
        <begin position="28"/>
        <end position="182"/>
    </location>
</feature>
<keyword evidence="1" id="KW-0732">Signal</keyword>
<dbReference type="PROSITE" id="PS51257">
    <property type="entry name" value="PROKAR_LIPOPROTEIN"/>
    <property type="match status" value="1"/>
</dbReference>
<proteinExistence type="predicted"/>
<dbReference type="InterPro" id="IPR006311">
    <property type="entry name" value="TAT_signal"/>
</dbReference>
<protein>
    <submittedName>
        <fullName evidence="2">Twin-arginine translocation signal domain-containing protein</fullName>
    </submittedName>
</protein>
<organism evidence="2 3">
    <name type="scientific">Candidatus Faecalibacterium intestinavium</name>
    <dbReference type="NCBI Taxonomy" id="2838580"/>
    <lineage>
        <taxon>Bacteria</taxon>
        <taxon>Bacillati</taxon>
        <taxon>Bacillota</taxon>
        <taxon>Clostridia</taxon>
        <taxon>Eubacteriales</taxon>
        <taxon>Oscillospiraceae</taxon>
        <taxon>Faecalibacterium</taxon>
    </lineage>
</organism>
<evidence type="ECO:0000256" key="1">
    <source>
        <dbReference type="SAM" id="SignalP"/>
    </source>
</evidence>
<gene>
    <name evidence="2" type="ORF">H9864_06610</name>
</gene>
<dbReference type="EMBL" id="JAHLFH010000136">
    <property type="protein sequence ID" value="MBU3820023.1"/>
    <property type="molecule type" value="Genomic_DNA"/>
</dbReference>
<reference evidence="2" key="2">
    <citation type="submission" date="2021-04" db="EMBL/GenBank/DDBJ databases">
        <authorList>
            <person name="Gilroy R."/>
        </authorList>
    </citation>
    <scope>NUCLEOTIDE SEQUENCE</scope>
    <source>
        <strain evidence="2">742</strain>
    </source>
</reference>
<dbReference type="Pfam" id="PF10518">
    <property type="entry name" value="TAT_signal"/>
    <property type="match status" value="1"/>
</dbReference>
<accession>A0A9E2KLN6</accession>
<evidence type="ECO:0000313" key="3">
    <source>
        <dbReference type="Proteomes" id="UP000824178"/>
    </source>
</evidence>
<feature type="signal peptide" evidence="1">
    <location>
        <begin position="1"/>
        <end position="27"/>
    </location>
</feature>
<dbReference type="AlphaFoldDB" id="A0A9E2KLN6"/>
<dbReference type="InterPro" id="IPR019546">
    <property type="entry name" value="TAT_signal_bac_arc"/>
</dbReference>
<evidence type="ECO:0000313" key="2">
    <source>
        <dbReference type="EMBL" id="MBU3820023.1"/>
    </source>
</evidence>
<sequence>MSNLSRRSFLKGAAAVSLAAAASGVLAGCSVSDIPGLTGGVTVVGAKTGAFVIKAEGEGEDEVITVAVTDAQNYEYFTNLLVKAHITNGLAEDELSVVETKTSSGYEIEPSVKLLGEEEVEAGMAEENAVKCDAIAAGKSGDAEFLINTGIKGWQAIELTLTLTHDGTEVEGAEPIVFTFRK</sequence>
<reference evidence="2" key="1">
    <citation type="journal article" date="2021" name="PeerJ">
        <title>Extensive microbial diversity within the chicken gut microbiome revealed by metagenomics and culture.</title>
        <authorList>
            <person name="Gilroy R."/>
            <person name="Ravi A."/>
            <person name="Getino M."/>
            <person name="Pursley I."/>
            <person name="Horton D.L."/>
            <person name="Alikhan N.F."/>
            <person name="Baker D."/>
            <person name="Gharbi K."/>
            <person name="Hall N."/>
            <person name="Watson M."/>
            <person name="Adriaenssens E.M."/>
            <person name="Foster-Nyarko E."/>
            <person name="Jarju S."/>
            <person name="Secka A."/>
            <person name="Antonio M."/>
            <person name="Oren A."/>
            <person name="Chaudhuri R.R."/>
            <person name="La Ragione R."/>
            <person name="Hildebrand F."/>
            <person name="Pallen M.J."/>
        </authorList>
    </citation>
    <scope>NUCLEOTIDE SEQUENCE</scope>
    <source>
        <strain evidence="2">742</strain>
    </source>
</reference>
<dbReference type="PROSITE" id="PS51318">
    <property type="entry name" value="TAT"/>
    <property type="match status" value="1"/>
</dbReference>
<name>A0A9E2KLN6_9FIRM</name>
<dbReference type="Proteomes" id="UP000824178">
    <property type="component" value="Unassembled WGS sequence"/>
</dbReference>